<sequence length="25" mass="2923">MLLLVFKVIYYYKTILKAVGKCNSN</sequence>
<proteinExistence type="predicted"/>
<name>A0A0A8YB06_ARUDO</name>
<organism evidence="1">
    <name type="scientific">Arundo donax</name>
    <name type="common">Giant reed</name>
    <name type="synonym">Donax arundinaceus</name>
    <dbReference type="NCBI Taxonomy" id="35708"/>
    <lineage>
        <taxon>Eukaryota</taxon>
        <taxon>Viridiplantae</taxon>
        <taxon>Streptophyta</taxon>
        <taxon>Embryophyta</taxon>
        <taxon>Tracheophyta</taxon>
        <taxon>Spermatophyta</taxon>
        <taxon>Magnoliopsida</taxon>
        <taxon>Liliopsida</taxon>
        <taxon>Poales</taxon>
        <taxon>Poaceae</taxon>
        <taxon>PACMAD clade</taxon>
        <taxon>Arundinoideae</taxon>
        <taxon>Arundineae</taxon>
        <taxon>Arundo</taxon>
    </lineage>
</organism>
<evidence type="ECO:0000313" key="1">
    <source>
        <dbReference type="EMBL" id="JAD20627.1"/>
    </source>
</evidence>
<reference evidence="1" key="1">
    <citation type="submission" date="2014-09" db="EMBL/GenBank/DDBJ databases">
        <authorList>
            <person name="Magalhaes I.L.F."/>
            <person name="Oliveira U."/>
            <person name="Santos F.R."/>
            <person name="Vidigal T.H.D.A."/>
            <person name="Brescovit A.D."/>
            <person name="Santos A.J."/>
        </authorList>
    </citation>
    <scope>NUCLEOTIDE SEQUENCE</scope>
    <source>
        <tissue evidence="1">Shoot tissue taken approximately 20 cm above the soil surface</tissue>
    </source>
</reference>
<reference evidence="1" key="2">
    <citation type="journal article" date="2015" name="Data Brief">
        <title>Shoot transcriptome of the giant reed, Arundo donax.</title>
        <authorList>
            <person name="Barrero R.A."/>
            <person name="Guerrero F.D."/>
            <person name="Moolhuijzen P."/>
            <person name="Goolsby J.A."/>
            <person name="Tidwell J."/>
            <person name="Bellgard S.E."/>
            <person name="Bellgard M.I."/>
        </authorList>
    </citation>
    <scope>NUCLEOTIDE SEQUENCE</scope>
    <source>
        <tissue evidence="1">Shoot tissue taken approximately 20 cm above the soil surface</tissue>
    </source>
</reference>
<protein>
    <submittedName>
        <fullName evidence="1">Uncharacterized protein</fullName>
    </submittedName>
</protein>
<dbReference type="AlphaFoldDB" id="A0A0A8YB06"/>
<dbReference type="EMBL" id="GBRH01277268">
    <property type="protein sequence ID" value="JAD20627.1"/>
    <property type="molecule type" value="Transcribed_RNA"/>
</dbReference>
<accession>A0A0A8YB06</accession>